<keyword evidence="2" id="KW-1185">Reference proteome</keyword>
<comment type="caution">
    <text evidence="1">The sequence shown here is derived from an EMBL/GenBank/DDBJ whole genome shotgun (WGS) entry which is preliminary data.</text>
</comment>
<proteinExistence type="predicted"/>
<sequence>MKKTSTGKKPQQKPKPELKWQINEYDRHAEFKFILPYQFLLLCRLVDKTPEDIIRDFTDNLSCGSWKREGRDQAKEHLINYFIAHGYGQHHYNEEDIRQMFKEMDALGSLFPANGKMKLIDLYADWRDKHHTYWFKKWFRKPRRKLSKEDAL</sequence>
<gene>
    <name evidence="1" type="ORF">SAMN05444410_12612</name>
</gene>
<evidence type="ECO:0000313" key="1">
    <source>
        <dbReference type="EMBL" id="SDX68833.1"/>
    </source>
</evidence>
<dbReference type="RefSeq" id="WP_092727052.1">
    <property type="nucleotide sequence ID" value="NZ_FNNO01000026.1"/>
</dbReference>
<name>A0A8X8IG81_9BACT</name>
<evidence type="ECO:0000313" key="2">
    <source>
        <dbReference type="Proteomes" id="UP000198711"/>
    </source>
</evidence>
<protein>
    <submittedName>
        <fullName evidence="1">Uncharacterized protein</fullName>
    </submittedName>
</protein>
<accession>A0A8X8IG81</accession>
<dbReference type="EMBL" id="FNNO01000026">
    <property type="protein sequence ID" value="SDX68833.1"/>
    <property type="molecule type" value="Genomic_DNA"/>
</dbReference>
<organism evidence="1 2">
    <name type="scientific">Hydrobacter penzbergensis</name>
    <dbReference type="NCBI Taxonomy" id="1235997"/>
    <lineage>
        <taxon>Bacteria</taxon>
        <taxon>Pseudomonadati</taxon>
        <taxon>Bacteroidota</taxon>
        <taxon>Chitinophagia</taxon>
        <taxon>Chitinophagales</taxon>
        <taxon>Chitinophagaceae</taxon>
        <taxon>Hydrobacter</taxon>
    </lineage>
</organism>
<dbReference type="AlphaFoldDB" id="A0A8X8IG81"/>
<dbReference type="Proteomes" id="UP000198711">
    <property type="component" value="Unassembled WGS sequence"/>
</dbReference>
<reference evidence="1 2" key="1">
    <citation type="submission" date="2016-10" db="EMBL/GenBank/DDBJ databases">
        <authorList>
            <person name="Varghese N."/>
            <person name="Submissions S."/>
        </authorList>
    </citation>
    <scope>NUCLEOTIDE SEQUENCE [LARGE SCALE GENOMIC DNA]</scope>
    <source>
        <strain evidence="1 2">DSM 25353</strain>
    </source>
</reference>